<feature type="compositionally biased region" description="Acidic residues" evidence="2">
    <location>
        <begin position="672"/>
        <end position="697"/>
    </location>
</feature>
<dbReference type="AlphaFoldDB" id="A0A0S2LNQ2"/>
<dbReference type="Pfam" id="PF00589">
    <property type="entry name" value="Phage_integrase"/>
    <property type="match status" value="1"/>
</dbReference>
<evidence type="ECO:0000256" key="1">
    <source>
        <dbReference type="ARBA" id="ARBA00023172"/>
    </source>
</evidence>
<dbReference type="InterPro" id="IPR036397">
    <property type="entry name" value="RNaseH_sf"/>
</dbReference>
<sequence>MANKPTKRGRPHKITDEQFALLHAAHKYCVAHNLWIQPGSITEGYVQNLLMKAQLPDIAMELIQYFVKTFNHMSLPRMKQLDQSQEYRDEVDRLYNLIAEANNAAVEEAQDEQRNTAVTPLYWKPPENLLHNRYCVRLPDTVWTCDETVRGVYVIAFMDLGSRFILHWHVSQKTISASELVCLLKEAVAKYGAPQMFHSDAASVFVSQTFRDALQLLGIQQSVAGVGDPYKFGNQVHERFHHQFWAMLQCLRSNFYGLALWGSLEFKDQQDLVDSTMELYNTKTGPDGLSPFLLYRLMRRHPYKYQVVTTPTSEAGVAIITYKKELAQIWYTRTSDDIENVSFDVLPPISKTAETGLVNIDQIADLFKSESSNVVKSISLKLDQAMEQNRILSEEAAQRDELAAQRFAEAQAKYAKDMAEFQQKLDYLYEANRALVEEKLARDRQKQAKSDKAKARKRNPLRSAFELEHFSKLIELTNPKTPKVRARDRVAFLILFLTGLRVSNLRLITYDMVRSFLVKHFAFTVKLVKPKGRSPLMTFRFVNAYKPFIALVQKDLDLFLKDVKLDAYAFTLSEKALIGQLNKHMKRVGALTFKNYTTHSFRIGLVSRISAVAGLEAAKEFVGHADITTTQRYNRNKLTVAKQVAILKEAFGTKGVNPAIDEQVADYFESSLEAEYEDESDNEGEAIDNEGEATDNE</sequence>
<dbReference type="PROSITE" id="PS51898">
    <property type="entry name" value="TYR_RECOMBINASE"/>
    <property type="match status" value="1"/>
</dbReference>
<keyword evidence="5" id="KW-0934">Plastid</keyword>
<dbReference type="InterPro" id="IPR013762">
    <property type="entry name" value="Integrase-like_cat_sf"/>
</dbReference>
<gene>
    <name evidence="5" type="primary">orf697</name>
</gene>
<dbReference type="InterPro" id="IPR001584">
    <property type="entry name" value="Integrase_cat-core"/>
</dbReference>
<dbReference type="GeneID" id="26378799"/>
<reference evidence="5" key="1">
    <citation type="journal article" date="2015" name="BMC Evol. Biol.">
        <title>Chloroplast phylogenomic analysis of chlorophyte green algae identifies a novel lineage sister to the Sphaeropleales (Chlorophyceae).</title>
        <authorList>
            <person name="Lemieux C."/>
            <person name="Vincent A.T."/>
            <person name="Labarre A."/>
            <person name="Otis C."/>
            <person name="Turmel M."/>
        </authorList>
    </citation>
    <scope>NUCLEOTIDE SEQUENCE</scope>
</reference>
<protein>
    <submittedName>
        <fullName evidence="5">Putative integrase/recombinase protein</fullName>
    </submittedName>
</protein>
<dbReference type="Pfam" id="PF00665">
    <property type="entry name" value="rve"/>
    <property type="match status" value="1"/>
</dbReference>
<geneLocation type="chloroplast" evidence="5"/>
<dbReference type="GO" id="GO:0003677">
    <property type="term" value="F:DNA binding"/>
    <property type="evidence" value="ECO:0007669"/>
    <property type="project" value="InterPro"/>
</dbReference>
<dbReference type="PROSITE" id="PS50994">
    <property type="entry name" value="INTEGRASE"/>
    <property type="match status" value="1"/>
</dbReference>
<keyword evidence="5" id="KW-0150">Chloroplast</keyword>
<dbReference type="Gene3D" id="3.30.420.10">
    <property type="entry name" value="Ribonuclease H-like superfamily/Ribonuclease H"/>
    <property type="match status" value="1"/>
</dbReference>
<evidence type="ECO:0000259" key="3">
    <source>
        <dbReference type="PROSITE" id="PS50994"/>
    </source>
</evidence>
<dbReference type="GO" id="GO:0006310">
    <property type="term" value="P:DNA recombination"/>
    <property type="evidence" value="ECO:0007669"/>
    <property type="project" value="UniProtKB-KW"/>
</dbReference>
<feature type="region of interest" description="Disordered" evidence="2">
    <location>
        <begin position="671"/>
        <end position="697"/>
    </location>
</feature>
<dbReference type="RefSeq" id="YP_009184961.1">
    <property type="nucleotide sequence ID" value="NC_028583.1"/>
</dbReference>
<accession>A0A0S2LNQ2</accession>
<dbReference type="SUPFAM" id="SSF56349">
    <property type="entry name" value="DNA breaking-rejoining enzymes"/>
    <property type="match status" value="1"/>
</dbReference>
<feature type="domain" description="Integrase catalytic" evidence="3">
    <location>
        <begin position="122"/>
        <end position="310"/>
    </location>
</feature>
<feature type="domain" description="Tyr recombinase" evidence="4">
    <location>
        <begin position="460"/>
        <end position="648"/>
    </location>
</feature>
<dbReference type="EMBL" id="KT625415">
    <property type="protein sequence ID" value="ALO63084.1"/>
    <property type="molecule type" value="Genomic_DNA"/>
</dbReference>
<proteinExistence type="predicted"/>
<evidence type="ECO:0000259" key="4">
    <source>
        <dbReference type="PROSITE" id="PS51898"/>
    </source>
</evidence>
<dbReference type="InterPro" id="IPR011010">
    <property type="entry name" value="DNA_brk_join_enz"/>
</dbReference>
<dbReference type="SUPFAM" id="SSF53098">
    <property type="entry name" value="Ribonuclease H-like"/>
    <property type="match status" value="1"/>
</dbReference>
<evidence type="ECO:0000256" key="2">
    <source>
        <dbReference type="SAM" id="MobiDB-lite"/>
    </source>
</evidence>
<name>A0A0S2LNQ2_9CHLO</name>
<dbReference type="CDD" id="cd00397">
    <property type="entry name" value="DNA_BRE_C"/>
    <property type="match status" value="1"/>
</dbReference>
<dbReference type="InterPro" id="IPR002104">
    <property type="entry name" value="Integrase_catalytic"/>
</dbReference>
<keyword evidence="1" id="KW-0233">DNA recombination</keyword>
<dbReference type="InterPro" id="IPR012337">
    <property type="entry name" value="RNaseH-like_sf"/>
</dbReference>
<dbReference type="GO" id="GO:0015074">
    <property type="term" value="P:DNA integration"/>
    <property type="evidence" value="ECO:0007669"/>
    <property type="project" value="InterPro"/>
</dbReference>
<dbReference type="Gene3D" id="1.10.443.10">
    <property type="entry name" value="Intergrase catalytic core"/>
    <property type="match status" value="1"/>
</dbReference>
<organism evidence="5">
    <name type="scientific">Hafniomonas laevis</name>
    <dbReference type="NCBI Taxonomy" id="436124"/>
    <lineage>
        <taxon>Eukaryota</taxon>
        <taxon>Viridiplantae</taxon>
        <taxon>Chlorophyta</taxon>
        <taxon>core chlorophytes</taxon>
        <taxon>Chlorophyceae</taxon>
        <taxon>CS clade</taxon>
        <taxon>Chlamydomonadales</taxon>
        <taxon>Dunaliellaceae</taxon>
        <taxon>Hafniomonas</taxon>
    </lineage>
</organism>
<evidence type="ECO:0000313" key="5">
    <source>
        <dbReference type="EMBL" id="ALO63084.1"/>
    </source>
</evidence>